<dbReference type="STRING" id="1124188.SAMN05444377_12315"/>
<gene>
    <name evidence="2" type="ORF">SAMN05444377_12315</name>
</gene>
<dbReference type="AlphaFoldDB" id="A0A1M5EXK1"/>
<protein>
    <submittedName>
        <fullName evidence="2">Uncharacterized protein</fullName>
    </submittedName>
</protein>
<dbReference type="RefSeq" id="WP_073365435.1">
    <property type="nucleotide sequence ID" value="NZ_FQVQ01000023.1"/>
</dbReference>
<name>A0A1M5EXK1_9FLAO</name>
<accession>A0A1M5EXK1</accession>
<proteinExistence type="predicted"/>
<dbReference type="OrthoDB" id="828276at2"/>
<organism evidence="2 3">
    <name type="scientific">Flavobacterium fontis</name>
    <dbReference type="NCBI Taxonomy" id="1124188"/>
    <lineage>
        <taxon>Bacteria</taxon>
        <taxon>Pseudomonadati</taxon>
        <taxon>Bacteroidota</taxon>
        <taxon>Flavobacteriia</taxon>
        <taxon>Flavobacteriales</taxon>
        <taxon>Flavobacteriaceae</taxon>
        <taxon>Flavobacterium</taxon>
    </lineage>
</organism>
<feature type="region of interest" description="Disordered" evidence="1">
    <location>
        <begin position="1"/>
        <end position="24"/>
    </location>
</feature>
<feature type="compositionally biased region" description="Polar residues" evidence="1">
    <location>
        <begin position="8"/>
        <end position="24"/>
    </location>
</feature>
<reference evidence="2 3" key="1">
    <citation type="submission" date="2016-11" db="EMBL/GenBank/DDBJ databases">
        <authorList>
            <person name="Jaros S."/>
            <person name="Januszkiewicz K."/>
            <person name="Wedrychowicz H."/>
        </authorList>
    </citation>
    <scope>NUCLEOTIDE SEQUENCE [LARGE SCALE GENOMIC DNA]</scope>
    <source>
        <strain evidence="2 3">DSM 25660</strain>
    </source>
</reference>
<dbReference type="EMBL" id="FQVQ01000023">
    <property type="protein sequence ID" value="SHF83856.1"/>
    <property type="molecule type" value="Genomic_DNA"/>
</dbReference>
<keyword evidence="3" id="KW-1185">Reference proteome</keyword>
<evidence type="ECO:0000313" key="2">
    <source>
        <dbReference type="EMBL" id="SHF83856.1"/>
    </source>
</evidence>
<sequence length="123" mass="14001">MKKVSQHIGVSTFASRTSPSTDQSLQKSFHLSHADKIELKKIPFPSENKKYATAQTNTTKKLKKDNGLQTRWTRTPAGNSVLPQLAVTCKIEAECPYQTFVQVDSEVLRNRQLRQHAKRYSQL</sequence>
<dbReference type="Proteomes" id="UP000184147">
    <property type="component" value="Unassembled WGS sequence"/>
</dbReference>
<evidence type="ECO:0000256" key="1">
    <source>
        <dbReference type="SAM" id="MobiDB-lite"/>
    </source>
</evidence>
<evidence type="ECO:0000313" key="3">
    <source>
        <dbReference type="Proteomes" id="UP000184147"/>
    </source>
</evidence>